<protein>
    <submittedName>
        <fullName evidence="2">RimK-like ATP-grasp domain-containing protein</fullName>
    </submittedName>
</protein>
<gene>
    <name evidence="2" type="ORF">EDD76_101248</name>
</gene>
<name>A0A4R1R6E9_9FIRM</name>
<dbReference type="OrthoDB" id="583309at2"/>
<comment type="caution">
    <text evidence="2">The sequence shown here is derived from an EMBL/GenBank/DDBJ whole genome shotgun (WGS) entry which is preliminary data.</text>
</comment>
<feature type="domain" description="ATP-grasp fold RimK-type" evidence="1">
    <location>
        <begin position="119"/>
        <end position="298"/>
    </location>
</feature>
<keyword evidence="3" id="KW-1185">Reference proteome</keyword>
<dbReference type="PANTHER" id="PTHR21621">
    <property type="entry name" value="RIBOSOMAL PROTEIN S6 MODIFICATION PROTEIN"/>
    <property type="match status" value="1"/>
</dbReference>
<reference evidence="2 3" key="1">
    <citation type="submission" date="2019-03" db="EMBL/GenBank/DDBJ databases">
        <title>Genomic Encyclopedia of Type Strains, Phase IV (KMG-IV): sequencing the most valuable type-strain genomes for metagenomic binning, comparative biology and taxonomic classification.</title>
        <authorList>
            <person name="Goeker M."/>
        </authorList>
    </citation>
    <scope>NUCLEOTIDE SEQUENCE [LARGE SCALE GENOMIC DNA]</scope>
    <source>
        <strain evidence="2 3">DSM 100556</strain>
    </source>
</reference>
<dbReference type="RefSeq" id="WP_031391199.1">
    <property type="nucleotide sequence ID" value="NZ_JPNB01000002.1"/>
</dbReference>
<dbReference type="AlphaFoldDB" id="A0A4R1R6E9"/>
<dbReference type="GO" id="GO:0018169">
    <property type="term" value="F:ribosomal S6-glutamic acid ligase activity"/>
    <property type="evidence" value="ECO:0007669"/>
    <property type="project" value="TreeGrafter"/>
</dbReference>
<dbReference type="SUPFAM" id="SSF56059">
    <property type="entry name" value="Glutathione synthetase ATP-binding domain-like"/>
    <property type="match status" value="1"/>
</dbReference>
<sequence>MRAILVITSSMDVTVDYVIKKYHNDALFYRLNVDELFKYKINIGGKKQWTIACGDWKIEKTGLYSIYYRKPILPDLSEYEKEYHGMIAKDIISLINGIADDFEGKVLTSPAILRKTENKTFQLLYTIRNGISIPESYIGNSGEDTLKYIEGKSIIKPLTTGKLKVRDGIEMYQTNYFDDLSEDIRLTPLYIQNYEEKQYEIRLTYINGNIFAVRLDSEDKLDWRKNYSGLKYSIVKCPENVIIWCKKLMKDFELKFGAFDFIVNKSDEWIFLEVNPNGQWLWLEKILDIPISECIFKYLID</sequence>
<proteinExistence type="predicted"/>
<dbReference type="Pfam" id="PF08443">
    <property type="entry name" value="RimK"/>
    <property type="match status" value="1"/>
</dbReference>
<dbReference type="Proteomes" id="UP000295718">
    <property type="component" value="Unassembled WGS sequence"/>
</dbReference>
<dbReference type="Gene3D" id="3.30.470.20">
    <property type="entry name" value="ATP-grasp fold, B domain"/>
    <property type="match status" value="1"/>
</dbReference>
<evidence type="ECO:0000259" key="1">
    <source>
        <dbReference type="Pfam" id="PF08443"/>
    </source>
</evidence>
<evidence type="ECO:0000313" key="2">
    <source>
        <dbReference type="EMBL" id="TCL61151.1"/>
    </source>
</evidence>
<dbReference type="GO" id="GO:0009432">
    <property type="term" value="P:SOS response"/>
    <property type="evidence" value="ECO:0007669"/>
    <property type="project" value="TreeGrafter"/>
</dbReference>
<organism evidence="2 3">
    <name type="scientific">Kineothrix alysoides</name>
    <dbReference type="NCBI Taxonomy" id="1469948"/>
    <lineage>
        <taxon>Bacteria</taxon>
        <taxon>Bacillati</taxon>
        <taxon>Bacillota</taxon>
        <taxon>Clostridia</taxon>
        <taxon>Lachnospirales</taxon>
        <taxon>Lachnospiraceae</taxon>
        <taxon>Kineothrix</taxon>
    </lineage>
</organism>
<dbReference type="GO" id="GO:0005737">
    <property type="term" value="C:cytoplasm"/>
    <property type="evidence" value="ECO:0007669"/>
    <property type="project" value="TreeGrafter"/>
</dbReference>
<dbReference type="InterPro" id="IPR013651">
    <property type="entry name" value="ATP-grasp_RimK-type"/>
</dbReference>
<evidence type="ECO:0000313" key="3">
    <source>
        <dbReference type="Proteomes" id="UP000295718"/>
    </source>
</evidence>
<dbReference type="PANTHER" id="PTHR21621:SF7">
    <property type="entry name" value="RIBOSOMAL PROTEIN BS6--L-GLUTAMATE LIGASE"/>
    <property type="match status" value="1"/>
</dbReference>
<dbReference type="STRING" id="1469948.GCA_000732725_02521"/>
<dbReference type="EMBL" id="SLUO01000001">
    <property type="protein sequence ID" value="TCL61151.1"/>
    <property type="molecule type" value="Genomic_DNA"/>
</dbReference>
<accession>A0A4R1R6E9</accession>